<dbReference type="GO" id="GO:0005829">
    <property type="term" value="C:cytosol"/>
    <property type="evidence" value="ECO:0007669"/>
    <property type="project" value="TreeGrafter"/>
</dbReference>
<name>A0A9E8MJ40_9MICO</name>
<evidence type="ECO:0000259" key="1">
    <source>
        <dbReference type="Pfam" id="PF03358"/>
    </source>
</evidence>
<dbReference type="KEGG" id="mdb:OVN18_07850"/>
<protein>
    <submittedName>
        <fullName evidence="2">NAD(P)H-dependent oxidoreductase</fullName>
    </submittedName>
</protein>
<organism evidence="2 3">
    <name type="scientific">Microcella daejeonensis</name>
    <dbReference type="NCBI Taxonomy" id="2994971"/>
    <lineage>
        <taxon>Bacteria</taxon>
        <taxon>Bacillati</taxon>
        <taxon>Actinomycetota</taxon>
        <taxon>Actinomycetes</taxon>
        <taxon>Micrococcales</taxon>
        <taxon>Microbacteriaceae</taxon>
        <taxon>Microcella</taxon>
    </lineage>
</organism>
<dbReference type="AlphaFoldDB" id="A0A9E8MJ40"/>
<dbReference type="EMBL" id="CP113089">
    <property type="protein sequence ID" value="WAB80487.1"/>
    <property type="molecule type" value="Genomic_DNA"/>
</dbReference>
<gene>
    <name evidence="2" type="ORF">OVN18_07850</name>
</gene>
<sequence>MTRLMIIVGSTRPGRIGLPVAEWAREHLARLDGVEIDFVDLAELALPFLDEPAHPAKRAYTKPHTIAWSERVDAAEAFVFVTPEYNHSYSPVLKNAVDFLFQEWNAKPVGFVSYGGLAGGTRAVAAYEPVLTTVGLVKVPSNVEIAGVGGKVADGVFAGDEKAVSALTTMGEQLVAYSAALAGLRG</sequence>
<dbReference type="PANTHER" id="PTHR30543">
    <property type="entry name" value="CHROMATE REDUCTASE"/>
    <property type="match status" value="1"/>
</dbReference>
<dbReference type="PANTHER" id="PTHR30543:SF21">
    <property type="entry name" value="NAD(P)H-DEPENDENT FMN REDUCTASE LOT6"/>
    <property type="match status" value="1"/>
</dbReference>
<dbReference type="SUPFAM" id="SSF52218">
    <property type="entry name" value="Flavoproteins"/>
    <property type="match status" value="1"/>
</dbReference>
<dbReference type="InterPro" id="IPR029039">
    <property type="entry name" value="Flavoprotein-like_sf"/>
</dbReference>
<dbReference type="GO" id="GO:0016491">
    <property type="term" value="F:oxidoreductase activity"/>
    <property type="evidence" value="ECO:0007669"/>
    <property type="project" value="InterPro"/>
</dbReference>
<feature type="domain" description="NADPH-dependent FMN reductase-like" evidence="1">
    <location>
        <begin position="3"/>
        <end position="143"/>
    </location>
</feature>
<dbReference type="Pfam" id="PF03358">
    <property type="entry name" value="FMN_red"/>
    <property type="match status" value="1"/>
</dbReference>
<dbReference type="RefSeq" id="WP_267739132.1">
    <property type="nucleotide sequence ID" value="NZ_CP113089.1"/>
</dbReference>
<evidence type="ECO:0000313" key="3">
    <source>
        <dbReference type="Proteomes" id="UP001164706"/>
    </source>
</evidence>
<dbReference type="InterPro" id="IPR050712">
    <property type="entry name" value="NAD(P)H-dep_reductase"/>
</dbReference>
<keyword evidence="3" id="KW-1185">Reference proteome</keyword>
<dbReference type="GO" id="GO:0010181">
    <property type="term" value="F:FMN binding"/>
    <property type="evidence" value="ECO:0007669"/>
    <property type="project" value="TreeGrafter"/>
</dbReference>
<evidence type="ECO:0000313" key="2">
    <source>
        <dbReference type="EMBL" id="WAB80487.1"/>
    </source>
</evidence>
<dbReference type="InterPro" id="IPR005025">
    <property type="entry name" value="FMN_Rdtase-like_dom"/>
</dbReference>
<accession>A0A9E8MJ40</accession>
<reference evidence="2" key="1">
    <citation type="submission" date="2022-11" db="EMBL/GenBank/DDBJ databases">
        <title>Description of Microcella daejonensis nov. sp, isolated from riverside soil.</title>
        <authorList>
            <person name="Molina K.M."/>
            <person name="Kim S.B."/>
        </authorList>
    </citation>
    <scope>NUCLEOTIDE SEQUENCE</scope>
    <source>
        <strain evidence="2">MMS21-STM12</strain>
    </source>
</reference>
<proteinExistence type="predicted"/>
<dbReference type="Proteomes" id="UP001164706">
    <property type="component" value="Chromosome"/>
</dbReference>
<dbReference type="Gene3D" id="3.40.50.360">
    <property type="match status" value="1"/>
</dbReference>